<evidence type="ECO:0000313" key="2">
    <source>
        <dbReference type="EMBL" id="KAG8173261.1"/>
    </source>
</evidence>
<accession>A0AAV6TNS1</accession>
<reference evidence="2 3" key="1">
    <citation type="journal article" date="2022" name="Nat. Ecol. Evol.">
        <title>A masculinizing supergene underlies an exaggerated male reproductive morph in a spider.</title>
        <authorList>
            <person name="Hendrickx F."/>
            <person name="De Corte Z."/>
            <person name="Sonet G."/>
            <person name="Van Belleghem S.M."/>
            <person name="Kostlbacher S."/>
            <person name="Vangestel C."/>
        </authorList>
    </citation>
    <scope>NUCLEOTIDE SEQUENCE [LARGE SCALE GENOMIC DNA]</scope>
    <source>
        <strain evidence="2">W744_W776</strain>
    </source>
</reference>
<feature type="compositionally biased region" description="Basic and acidic residues" evidence="1">
    <location>
        <begin position="120"/>
        <end position="130"/>
    </location>
</feature>
<organism evidence="2 3">
    <name type="scientific">Oedothorax gibbosus</name>
    <dbReference type="NCBI Taxonomy" id="931172"/>
    <lineage>
        <taxon>Eukaryota</taxon>
        <taxon>Metazoa</taxon>
        <taxon>Ecdysozoa</taxon>
        <taxon>Arthropoda</taxon>
        <taxon>Chelicerata</taxon>
        <taxon>Arachnida</taxon>
        <taxon>Araneae</taxon>
        <taxon>Araneomorphae</taxon>
        <taxon>Entelegynae</taxon>
        <taxon>Araneoidea</taxon>
        <taxon>Linyphiidae</taxon>
        <taxon>Erigoninae</taxon>
        <taxon>Oedothorax</taxon>
    </lineage>
</organism>
<feature type="non-terminal residue" evidence="2">
    <location>
        <position position="1"/>
    </location>
</feature>
<name>A0AAV6TNS1_9ARAC</name>
<evidence type="ECO:0000313" key="3">
    <source>
        <dbReference type="Proteomes" id="UP000827092"/>
    </source>
</evidence>
<dbReference type="Proteomes" id="UP000827092">
    <property type="component" value="Unassembled WGS sequence"/>
</dbReference>
<comment type="caution">
    <text evidence="2">The sequence shown here is derived from an EMBL/GenBank/DDBJ whole genome shotgun (WGS) entry which is preliminary data.</text>
</comment>
<feature type="region of interest" description="Disordered" evidence="1">
    <location>
        <begin position="107"/>
        <end position="130"/>
    </location>
</feature>
<gene>
    <name evidence="2" type="ORF">JTE90_007590</name>
</gene>
<sequence length="130" mass="14446">YSSSTAKIADIQNVESKDEEMVLAPGVTIRKEKWLQVISGENVTESRLVRLDALEFWLREHKGKDVGSQSLWSLLSSGLMTQGFGAEAYFTSKFVGTMNSLFNSPNSKVPYSSKPHHRAAKTDSGHLELQ</sequence>
<keyword evidence="3" id="KW-1185">Reference proteome</keyword>
<evidence type="ECO:0000256" key="1">
    <source>
        <dbReference type="SAM" id="MobiDB-lite"/>
    </source>
</evidence>
<proteinExistence type="predicted"/>
<dbReference type="AlphaFoldDB" id="A0AAV6TNS1"/>
<dbReference type="EMBL" id="JAFNEN010001934">
    <property type="protein sequence ID" value="KAG8173261.1"/>
    <property type="molecule type" value="Genomic_DNA"/>
</dbReference>
<protein>
    <submittedName>
        <fullName evidence="2">Uncharacterized protein</fullName>
    </submittedName>
</protein>